<comment type="caution">
    <text evidence="7">The sequence shown here is derived from an EMBL/GenBank/DDBJ whole genome shotgun (WGS) entry which is preliminary data.</text>
</comment>
<dbReference type="Pfam" id="PF13639">
    <property type="entry name" value="zf-RING_2"/>
    <property type="match status" value="1"/>
</dbReference>
<organism evidence="7 8">
    <name type="scientific">Intoshia linei</name>
    <dbReference type="NCBI Taxonomy" id="1819745"/>
    <lineage>
        <taxon>Eukaryota</taxon>
        <taxon>Metazoa</taxon>
        <taxon>Spiralia</taxon>
        <taxon>Lophotrochozoa</taxon>
        <taxon>Mesozoa</taxon>
        <taxon>Orthonectida</taxon>
        <taxon>Rhopaluridae</taxon>
        <taxon>Intoshia</taxon>
    </lineage>
</organism>
<dbReference type="PANTHER" id="PTHR14155:SF627">
    <property type="entry name" value="OS06G0192800 PROTEIN"/>
    <property type="match status" value="1"/>
</dbReference>
<evidence type="ECO:0000256" key="2">
    <source>
        <dbReference type="ARBA" id="ARBA00022771"/>
    </source>
</evidence>
<evidence type="ECO:0000313" key="8">
    <source>
        <dbReference type="Proteomes" id="UP000078046"/>
    </source>
</evidence>
<protein>
    <recommendedName>
        <fullName evidence="6">RING-type domain-containing protein</fullName>
    </recommendedName>
</protein>
<evidence type="ECO:0000256" key="5">
    <source>
        <dbReference type="SAM" id="Phobius"/>
    </source>
</evidence>
<keyword evidence="5" id="KW-0472">Membrane</keyword>
<dbReference type="SUPFAM" id="SSF57850">
    <property type="entry name" value="RING/U-box"/>
    <property type="match status" value="2"/>
</dbReference>
<dbReference type="PROSITE" id="PS50089">
    <property type="entry name" value="ZF_RING_2"/>
    <property type="match status" value="2"/>
</dbReference>
<dbReference type="GO" id="GO:0016567">
    <property type="term" value="P:protein ubiquitination"/>
    <property type="evidence" value="ECO:0007669"/>
    <property type="project" value="UniProtKB-UniPathway"/>
</dbReference>
<feature type="domain" description="RING-type" evidence="6">
    <location>
        <begin position="650"/>
        <end position="695"/>
    </location>
</feature>
<dbReference type="InterPro" id="IPR013083">
    <property type="entry name" value="Znf_RING/FYVE/PHD"/>
</dbReference>
<keyword evidence="3" id="KW-0862">Zinc</keyword>
<evidence type="ECO:0000313" key="7">
    <source>
        <dbReference type="EMBL" id="OAF65690.1"/>
    </source>
</evidence>
<keyword evidence="5" id="KW-0812">Transmembrane</keyword>
<dbReference type="Proteomes" id="UP000078046">
    <property type="component" value="Unassembled WGS sequence"/>
</dbReference>
<dbReference type="GO" id="GO:0008270">
    <property type="term" value="F:zinc ion binding"/>
    <property type="evidence" value="ECO:0007669"/>
    <property type="project" value="UniProtKB-KW"/>
</dbReference>
<evidence type="ECO:0000259" key="6">
    <source>
        <dbReference type="PROSITE" id="PS50089"/>
    </source>
</evidence>
<dbReference type="OrthoDB" id="8062037at2759"/>
<evidence type="ECO:0000256" key="3">
    <source>
        <dbReference type="ARBA" id="ARBA00022833"/>
    </source>
</evidence>
<reference evidence="7 8" key="1">
    <citation type="submission" date="2016-04" db="EMBL/GenBank/DDBJ databases">
        <title>The genome of Intoshia linei affirms orthonectids as highly simplified spiralians.</title>
        <authorList>
            <person name="Mikhailov K.V."/>
            <person name="Slusarev G.S."/>
            <person name="Nikitin M.A."/>
            <person name="Logacheva M.D."/>
            <person name="Penin A."/>
            <person name="Aleoshin V."/>
            <person name="Panchin Y.V."/>
        </authorList>
    </citation>
    <scope>NUCLEOTIDE SEQUENCE [LARGE SCALE GENOMIC DNA]</scope>
    <source>
        <strain evidence="7">Intl2013</strain>
        <tissue evidence="7">Whole animal</tissue>
    </source>
</reference>
<dbReference type="InterPro" id="IPR029033">
    <property type="entry name" value="His_PPase_superfam"/>
</dbReference>
<dbReference type="Gene3D" id="3.30.40.10">
    <property type="entry name" value="Zinc/RING finger domain, C3HC4 (zinc finger)"/>
    <property type="match status" value="2"/>
</dbReference>
<dbReference type="InterPro" id="IPR053238">
    <property type="entry name" value="RING-H2_zinc_finger"/>
</dbReference>
<dbReference type="EMBL" id="LWCA01001187">
    <property type="protein sequence ID" value="OAF65690.1"/>
    <property type="molecule type" value="Genomic_DNA"/>
</dbReference>
<proteinExistence type="predicted"/>
<keyword evidence="8" id="KW-1185">Reference proteome</keyword>
<dbReference type="SUPFAM" id="SSF53254">
    <property type="entry name" value="Phosphoglycerate mutase-like"/>
    <property type="match status" value="1"/>
</dbReference>
<dbReference type="PANTHER" id="PTHR14155">
    <property type="entry name" value="RING FINGER DOMAIN-CONTAINING"/>
    <property type="match status" value="1"/>
</dbReference>
<keyword evidence="2 4" id="KW-0863">Zinc-finger</keyword>
<dbReference type="UniPathway" id="UPA00143"/>
<dbReference type="SMART" id="SM00184">
    <property type="entry name" value="RING"/>
    <property type="match status" value="2"/>
</dbReference>
<name>A0A177AV37_9BILA</name>
<accession>A0A177AV37</accession>
<evidence type="ECO:0000256" key="4">
    <source>
        <dbReference type="PROSITE-ProRule" id="PRU00175"/>
    </source>
</evidence>
<sequence>MISFGHFLKERYMEKRKLLSPTYNHREIRVQSKNKRRTMVAIKLIVATMYSNVTIDLKSNYVLNPIPIHSYSLRTDYLLNTLSACYSLRYSDLDIDIIKRIIKLKTKYKKIFIYVSLQTKKKFTLQNIYDFYKDLEKWKLTGEILTDKLMKNYNMTHTHFDILAHLVHVFNSEKINLAKSNNVIAGYLLHHFIESFENFINKNQGAKMELYGGSYNTIFYLAIYFNNYIIPSYNANIIIELLQKNDNITKDYFVRIMYYNYNKRYYLSPKGCDPKVPSFDCLRTAVEDFRVRDINKICGYSFSHYPYVTLILVIIIIFGILLIILSIILWKKYHLILFREQDRSNISISELERSRKHGQKNNKLKKKFLQNFDKNELIEMRKRKNSLDIKISNNLNVYLSKMTGSSDSQCIICMEEYSGNPQIIRLGIINACGHFFDFDCIWSWLERKNQCPLCRKIVNFNENDIKAITMKQMLIERKLWKLHELEKHSGAIVNRGYESPSSESLSKKFDSQISITTLTKSFESNSVKLKRKRLSNTSSDTSNIVNIYSSQKHFKKKEIPLEKRYSITTILPELKEHCNQFLHNNGKKSLFYSFRRMGNKNNSKVNRYKPSDSVFYINVDTPYLSKNINLPQIHQESKLNKPIGNLPENCKICGKTYGVHHYALIVGRLISCKHVFHYSCIYDYAIANNKCYICNHPINNINKELFHAILSDCTDLEEN</sequence>
<dbReference type="AlphaFoldDB" id="A0A177AV37"/>
<dbReference type="Gene3D" id="3.40.50.1240">
    <property type="entry name" value="Phosphoglycerate mutase-like"/>
    <property type="match status" value="1"/>
</dbReference>
<keyword evidence="5" id="KW-1133">Transmembrane helix</keyword>
<dbReference type="InterPro" id="IPR001841">
    <property type="entry name" value="Znf_RING"/>
</dbReference>
<feature type="transmembrane region" description="Helical" evidence="5">
    <location>
        <begin position="305"/>
        <end position="330"/>
    </location>
</feature>
<gene>
    <name evidence="7" type="ORF">A3Q56_06598</name>
</gene>
<keyword evidence="1" id="KW-0479">Metal-binding</keyword>
<evidence type="ECO:0000256" key="1">
    <source>
        <dbReference type="ARBA" id="ARBA00022723"/>
    </source>
</evidence>
<feature type="domain" description="RING-type" evidence="6">
    <location>
        <begin position="410"/>
        <end position="455"/>
    </location>
</feature>